<gene>
    <name evidence="1" type="ORF">PWYN_28365</name>
</gene>
<dbReference type="STRING" id="268407.PWYN_28365"/>
<dbReference type="InterPro" id="IPR025009">
    <property type="entry name" value="DUF3977"/>
</dbReference>
<dbReference type="OrthoDB" id="2925496at2"/>
<dbReference type="Proteomes" id="UP000029734">
    <property type="component" value="Unassembled WGS sequence"/>
</dbReference>
<sequence length="79" mass="9342">MKKYIEIGFGNTWFIRTEIEEEDGTEREIKGFIKPFVLKSIYLRIWIGRKVLVIDSREGMKITTKNRSNIKLILGFYGL</sequence>
<comment type="caution">
    <text evidence="1">The sequence shown here is derived from an EMBL/GenBank/DDBJ whole genome shotgun (WGS) entry which is preliminary data.</text>
</comment>
<dbReference type="eggNOG" id="ENOG50337A3">
    <property type="taxonomic scope" value="Bacteria"/>
</dbReference>
<proteinExistence type="predicted"/>
<name>A0A098M7B3_9BACL</name>
<dbReference type="EMBL" id="JQCR01000003">
    <property type="protein sequence ID" value="KGE18420.1"/>
    <property type="molecule type" value="Genomic_DNA"/>
</dbReference>
<accession>A0A098M7B3</accession>
<evidence type="ECO:0000313" key="2">
    <source>
        <dbReference type="Proteomes" id="UP000029734"/>
    </source>
</evidence>
<protein>
    <recommendedName>
        <fullName evidence="3">DUF3977 domain-containing protein</fullName>
    </recommendedName>
</protein>
<reference evidence="1 2" key="1">
    <citation type="submission" date="2014-08" db="EMBL/GenBank/DDBJ databases">
        <authorList>
            <person name="den Bakker H.C."/>
        </authorList>
    </citation>
    <scope>NUCLEOTIDE SEQUENCE [LARGE SCALE GENOMIC DNA]</scope>
    <source>
        <strain evidence="1 2">DSM 18334</strain>
    </source>
</reference>
<dbReference type="AlphaFoldDB" id="A0A098M7B3"/>
<dbReference type="Pfam" id="PF13122">
    <property type="entry name" value="DUF3977"/>
    <property type="match status" value="1"/>
</dbReference>
<evidence type="ECO:0008006" key="3">
    <source>
        <dbReference type="Google" id="ProtNLM"/>
    </source>
</evidence>
<organism evidence="1 2">
    <name type="scientific">Paenibacillus wynnii</name>
    <dbReference type="NCBI Taxonomy" id="268407"/>
    <lineage>
        <taxon>Bacteria</taxon>
        <taxon>Bacillati</taxon>
        <taxon>Bacillota</taxon>
        <taxon>Bacilli</taxon>
        <taxon>Bacillales</taxon>
        <taxon>Paenibacillaceae</taxon>
        <taxon>Paenibacillus</taxon>
    </lineage>
</organism>
<keyword evidence="2" id="KW-1185">Reference proteome</keyword>
<reference evidence="1 2" key="2">
    <citation type="submission" date="2014-10" db="EMBL/GenBank/DDBJ databases">
        <title>Comparative genomics of the Paenibacillus odorifer group.</title>
        <authorList>
            <person name="Tsai Y.-C."/>
            <person name="Martin N."/>
            <person name="Korlach J."/>
            <person name="Wiedmann M."/>
        </authorList>
    </citation>
    <scope>NUCLEOTIDE SEQUENCE [LARGE SCALE GENOMIC DNA]</scope>
    <source>
        <strain evidence="1 2">DSM 18334</strain>
    </source>
</reference>
<evidence type="ECO:0000313" key="1">
    <source>
        <dbReference type="EMBL" id="KGE18420.1"/>
    </source>
</evidence>